<dbReference type="OrthoDB" id="5021629at2759"/>
<accession>A0A8H4NF12</accession>
<evidence type="ECO:0000313" key="3">
    <source>
        <dbReference type="Proteomes" id="UP000536711"/>
    </source>
</evidence>
<protein>
    <submittedName>
        <fullName evidence="2">Uncharacterized protein</fullName>
    </submittedName>
</protein>
<proteinExistence type="predicted"/>
<reference evidence="2 3" key="1">
    <citation type="submission" date="2020-01" db="EMBL/GenBank/DDBJ databases">
        <title>Identification and distribution of gene clusters putatively required for synthesis of sphingolipid metabolism inhibitors in phylogenetically diverse species of the filamentous fungus Fusarium.</title>
        <authorList>
            <person name="Kim H.-S."/>
            <person name="Busman M."/>
            <person name="Brown D.W."/>
            <person name="Divon H."/>
            <person name="Uhlig S."/>
            <person name="Proctor R.H."/>
        </authorList>
    </citation>
    <scope>NUCLEOTIDE SEQUENCE [LARGE SCALE GENOMIC DNA]</scope>
    <source>
        <strain evidence="2 3">NRRL 13308</strain>
    </source>
</reference>
<sequence>MISTVIIADSHAAKKEDTQLNKAILRHRCSAHATPSELVDSPASSQSTAPSKKDSAIMEMILTSMTAGRPKEILQLPPTRYHEVRVSIQAEPLSIIEIKAWTTESNISYGKPGIKAKEDSRS</sequence>
<evidence type="ECO:0000256" key="1">
    <source>
        <dbReference type="SAM" id="MobiDB-lite"/>
    </source>
</evidence>
<dbReference type="EMBL" id="JAADJF010000275">
    <property type="protein sequence ID" value="KAF4427953.1"/>
    <property type="molecule type" value="Genomic_DNA"/>
</dbReference>
<comment type="caution">
    <text evidence="2">The sequence shown here is derived from an EMBL/GenBank/DDBJ whole genome shotgun (WGS) entry which is preliminary data.</text>
</comment>
<feature type="region of interest" description="Disordered" evidence="1">
    <location>
        <begin position="33"/>
        <end position="55"/>
    </location>
</feature>
<organism evidence="2 3">
    <name type="scientific">Fusarium acutatum</name>
    <dbReference type="NCBI Taxonomy" id="78861"/>
    <lineage>
        <taxon>Eukaryota</taxon>
        <taxon>Fungi</taxon>
        <taxon>Dikarya</taxon>
        <taxon>Ascomycota</taxon>
        <taxon>Pezizomycotina</taxon>
        <taxon>Sordariomycetes</taxon>
        <taxon>Hypocreomycetidae</taxon>
        <taxon>Hypocreales</taxon>
        <taxon>Nectriaceae</taxon>
        <taxon>Fusarium</taxon>
        <taxon>Fusarium fujikuroi species complex</taxon>
    </lineage>
</organism>
<dbReference type="AlphaFoldDB" id="A0A8H4NF12"/>
<dbReference type="Proteomes" id="UP000536711">
    <property type="component" value="Unassembled WGS sequence"/>
</dbReference>
<name>A0A8H4NF12_9HYPO</name>
<gene>
    <name evidence="2" type="ORF">FACUT_9544</name>
</gene>
<evidence type="ECO:0000313" key="2">
    <source>
        <dbReference type="EMBL" id="KAF4427953.1"/>
    </source>
</evidence>
<keyword evidence="3" id="KW-1185">Reference proteome</keyword>